<dbReference type="GO" id="GO:0005615">
    <property type="term" value="C:extracellular space"/>
    <property type="evidence" value="ECO:0007669"/>
    <property type="project" value="TreeGrafter"/>
</dbReference>
<feature type="region of interest" description="Disordered" evidence="9">
    <location>
        <begin position="206"/>
        <end position="231"/>
    </location>
</feature>
<dbReference type="PANTHER" id="PTHR11848:SF307">
    <property type="entry name" value="BONE MORPHOGENETIC PROTEIN 10"/>
    <property type="match status" value="1"/>
</dbReference>
<evidence type="ECO:0000256" key="3">
    <source>
        <dbReference type="ARBA" id="ARBA00022525"/>
    </source>
</evidence>
<dbReference type="InterPro" id="IPR029034">
    <property type="entry name" value="Cystine-knot_cytokine"/>
</dbReference>
<dbReference type="GO" id="GO:0008083">
    <property type="term" value="F:growth factor activity"/>
    <property type="evidence" value="ECO:0007669"/>
    <property type="project" value="UniProtKB-KW"/>
</dbReference>
<dbReference type="OrthoDB" id="5987191at2759"/>
<accession>A0A9R1T1Z8</accession>
<keyword evidence="4" id="KW-0732">Signal</keyword>
<comment type="similarity">
    <text evidence="2 8">Belongs to the TGF-beta family.</text>
</comment>
<dbReference type="GO" id="GO:0005125">
    <property type="term" value="F:cytokine activity"/>
    <property type="evidence" value="ECO:0007669"/>
    <property type="project" value="TreeGrafter"/>
</dbReference>
<dbReference type="SMART" id="SM00204">
    <property type="entry name" value="TGFB"/>
    <property type="match status" value="1"/>
</dbReference>
<evidence type="ECO:0000256" key="8">
    <source>
        <dbReference type="RuleBase" id="RU000354"/>
    </source>
</evidence>
<dbReference type="Gene3D" id="2.10.90.10">
    <property type="entry name" value="Cystine-knot cytokines"/>
    <property type="match status" value="1"/>
</dbReference>
<dbReference type="InterPro" id="IPR001839">
    <property type="entry name" value="TGF-b_C"/>
</dbReference>
<dbReference type="Proteomes" id="UP000694866">
    <property type="component" value="Unplaced"/>
</dbReference>
<keyword evidence="5 8" id="KW-0339">Growth factor</keyword>
<dbReference type="RefSeq" id="XP_011301442.1">
    <property type="nucleotide sequence ID" value="XM_011303140.1"/>
</dbReference>
<evidence type="ECO:0000256" key="6">
    <source>
        <dbReference type="ARBA" id="ARBA00023157"/>
    </source>
</evidence>
<dbReference type="PROSITE" id="PS00250">
    <property type="entry name" value="TGF_BETA_1"/>
    <property type="match status" value="1"/>
</dbReference>
<keyword evidence="11" id="KW-1185">Reference proteome</keyword>
<evidence type="ECO:0000256" key="7">
    <source>
        <dbReference type="ARBA" id="ARBA00023180"/>
    </source>
</evidence>
<dbReference type="KEGG" id="fas:105265584"/>
<dbReference type="PROSITE" id="PS51362">
    <property type="entry name" value="TGF_BETA_2"/>
    <property type="match status" value="1"/>
</dbReference>
<evidence type="ECO:0000259" key="10">
    <source>
        <dbReference type="PROSITE" id="PS51362"/>
    </source>
</evidence>
<evidence type="ECO:0000256" key="4">
    <source>
        <dbReference type="ARBA" id="ARBA00022729"/>
    </source>
</evidence>
<evidence type="ECO:0000313" key="11">
    <source>
        <dbReference type="Proteomes" id="UP000694866"/>
    </source>
</evidence>
<dbReference type="InterPro" id="IPR015615">
    <property type="entry name" value="TGF-beta-rel"/>
</dbReference>
<dbReference type="Pfam" id="PF00019">
    <property type="entry name" value="TGF_beta"/>
    <property type="match status" value="1"/>
</dbReference>
<keyword evidence="7" id="KW-0325">Glycoprotein</keyword>
<keyword evidence="6" id="KW-1015">Disulfide bond</keyword>
<organism evidence="11 12">
    <name type="scientific">Fopius arisanus</name>
    <dbReference type="NCBI Taxonomy" id="64838"/>
    <lineage>
        <taxon>Eukaryota</taxon>
        <taxon>Metazoa</taxon>
        <taxon>Ecdysozoa</taxon>
        <taxon>Arthropoda</taxon>
        <taxon>Hexapoda</taxon>
        <taxon>Insecta</taxon>
        <taxon>Pterygota</taxon>
        <taxon>Neoptera</taxon>
        <taxon>Endopterygota</taxon>
        <taxon>Hymenoptera</taxon>
        <taxon>Apocrita</taxon>
        <taxon>Ichneumonoidea</taxon>
        <taxon>Braconidae</taxon>
        <taxon>Opiinae</taxon>
        <taxon>Fopius</taxon>
    </lineage>
</organism>
<dbReference type="GeneID" id="105265584"/>
<evidence type="ECO:0000256" key="1">
    <source>
        <dbReference type="ARBA" id="ARBA00004613"/>
    </source>
</evidence>
<reference evidence="12" key="1">
    <citation type="submission" date="2025-08" db="UniProtKB">
        <authorList>
            <consortium name="RefSeq"/>
        </authorList>
    </citation>
    <scope>IDENTIFICATION</scope>
    <source>
        <strain evidence="12">USDA-PBARC FA_bdor</strain>
        <tissue evidence="12">Whole organism</tissue>
    </source>
</reference>
<dbReference type="FunFam" id="2.10.90.10:FF:000001">
    <property type="entry name" value="Bone morphogenetic protein 4"/>
    <property type="match status" value="1"/>
</dbReference>
<dbReference type="AlphaFoldDB" id="A0A9R1T1Z8"/>
<proteinExistence type="inferred from homology"/>
<dbReference type="PANTHER" id="PTHR11848">
    <property type="entry name" value="TGF-BETA FAMILY"/>
    <property type="match status" value="1"/>
</dbReference>
<dbReference type="InterPro" id="IPR017948">
    <property type="entry name" value="TGFb_CS"/>
</dbReference>
<feature type="domain" description="TGF-beta family profile" evidence="10">
    <location>
        <begin position="207"/>
        <end position="343"/>
    </location>
</feature>
<evidence type="ECO:0000256" key="9">
    <source>
        <dbReference type="SAM" id="MobiDB-lite"/>
    </source>
</evidence>
<evidence type="ECO:0000256" key="5">
    <source>
        <dbReference type="ARBA" id="ARBA00023030"/>
    </source>
</evidence>
<dbReference type="SUPFAM" id="SSF57501">
    <property type="entry name" value="Cystine-knot cytokines"/>
    <property type="match status" value="1"/>
</dbReference>
<evidence type="ECO:0000313" key="12">
    <source>
        <dbReference type="RefSeq" id="XP_011301442.1"/>
    </source>
</evidence>
<name>A0A9R1T1Z8_9HYME</name>
<protein>
    <submittedName>
        <fullName evidence="12">Growth/differentiation factor 5-like</fullName>
    </submittedName>
</protein>
<keyword evidence="3" id="KW-0964">Secreted</keyword>
<gene>
    <name evidence="12" type="primary">LOC105265584</name>
</gene>
<evidence type="ECO:0000256" key="2">
    <source>
        <dbReference type="ARBA" id="ARBA00006656"/>
    </source>
</evidence>
<sequence length="343" mass="38592">MFYQHQYWLLVLTGVLSLFCLWRTSLWSVPSVQTSTSIQLDLSLPSPSIPRITQRVFNISGKKPINFPKKRHSSATSRYMLELYHRRPSADIVRALSPRHISGPIDHIGGGRVLEFQLPPKNPSEYLETAELLGTAGMILRVESLDYLIQPEDKRPSRRDETWRAFDVTSAVRNRKGDSLKFLVRGRVRSGGEGAILLLSYTKPKKRTPRSAEDDGSDDNSAAAADARRRKKNPCRKRPLYVDFSAINYDEWIVAPPGYDAYQCMGRCFFPFPDHLSPTKHAIVQSLLHGALQGSDPGKNTIGRVCCVPTRLAPTSLLYLDASGTLTYQYGYEDMVVVECGCR</sequence>
<comment type="subcellular location">
    <subcellularLocation>
        <location evidence="1">Secreted</location>
    </subcellularLocation>
</comment>